<proteinExistence type="predicted"/>
<reference evidence="2 3" key="1">
    <citation type="journal article" date="2012" name="PLoS Pathog.">
        <title>Diverse lifestyles and strategies of plant pathogenesis encoded in the genomes of eighteen Dothideomycetes fungi.</title>
        <authorList>
            <person name="Ohm R.A."/>
            <person name="Feau N."/>
            <person name="Henrissat B."/>
            <person name="Schoch C.L."/>
            <person name="Horwitz B.A."/>
            <person name="Barry K.W."/>
            <person name="Condon B.J."/>
            <person name="Copeland A.C."/>
            <person name="Dhillon B."/>
            <person name="Glaser F."/>
            <person name="Hesse C.N."/>
            <person name="Kosti I."/>
            <person name="LaButti K."/>
            <person name="Lindquist E.A."/>
            <person name="Lucas S."/>
            <person name="Salamov A.A."/>
            <person name="Bradshaw R.E."/>
            <person name="Ciuffetti L."/>
            <person name="Hamelin R.C."/>
            <person name="Kema G.H.J."/>
            <person name="Lawrence C."/>
            <person name="Scott J.A."/>
            <person name="Spatafora J.W."/>
            <person name="Turgeon B.G."/>
            <person name="de Wit P.J.G.M."/>
            <person name="Zhong S."/>
            <person name="Goodwin S.B."/>
            <person name="Grigoriev I.V."/>
        </authorList>
    </citation>
    <scope>NUCLEOTIDE SEQUENCE [LARGE SCALE GENOMIC DNA]</scope>
    <source>
        <strain evidence="2 3">UAMH 10762</strain>
    </source>
</reference>
<dbReference type="Proteomes" id="UP000011761">
    <property type="component" value="Unassembled WGS sequence"/>
</dbReference>
<evidence type="ECO:0000256" key="1">
    <source>
        <dbReference type="SAM" id="MobiDB-lite"/>
    </source>
</evidence>
<keyword evidence="3" id="KW-1185">Reference proteome</keyword>
<dbReference type="EMBL" id="KB445564">
    <property type="protein sequence ID" value="EMC91472.1"/>
    <property type="molecule type" value="Genomic_DNA"/>
</dbReference>
<protein>
    <submittedName>
        <fullName evidence="2">Uncharacterized protein</fullName>
    </submittedName>
</protein>
<organism evidence="2 3">
    <name type="scientific">Baudoinia panamericana (strain UAMH 10762)</name>
    <name type="common">Angels' share fungus</name>
    <name type="synonym">Baudoinia compniacensis (strain UAMH 10762)</name>
    <dbReference type="NCBI Taxonomy" id="717646"/>
    <lineage>
        <taxon>Eukaryota</taxon>
        <taxon>Fungi</taxon>
        <taxon>Dikarya</taxon>
        <taxon>Ascomycota</taxon>
        <taxon>Pezizomycotina</taxon>
        <taxon>Dothideomycetes</taxon>
        <taxon>Dothideomycetidae</taxon>
        <taxon>Mycosphaerellales</taxon>
        <taxon>Teratosphaeriaceae</taxon>
        <taxon>Baudoinia</taxon>
    </lineage>
</organism>
<dbReference type="GeneID" id="19110730"/>
<dbReference type="KEGG" id="bcom:BAUCODRAFT_28571"/>
<accession>M2LC20</accession>
<feature type="region of interest" description="Disordered" evidence="1">
    <location>
        <begin position="103"/>
        <end position="131"/>
    </location>
</feature>
<gene>
    <name evidence="2" type="ORF">BAUCODRAFT_28571</name>
</gene>
<feature type="compositionally biased region" description="Low complexity" evidence="1">
    <location>
        <begin position="110"/>
        <end position="121"/>
    </location>
</feature>
<evidence type="ECO:0000313" key="3">
    <source>
        <dbReference type="Proteomes" id="UP000011761"/>
    </source>
</evidence>
<name>M2LC20_BAUPA</name>
<feature type="region of interest" description="Disordered" evidence="1">
    <location>
        <begin position="1"/>
        <end position="29"/>
    </location>
</feature>
<dbReference type="HOGENOM" id="CLU_579977_0_0_1"/>
<evidence type="ECO:0000313" key="2">
    <source>
        <dbReference type="EMBL" id="EMC91472.1"/>
    </source>
</evidence>
<dbReference type="AlphaFoldDB" id="M2LC20"/>
<dbReference type="RefSeq" id="XP_007681351.1">
    <property type="nucleotide sequence ID" value="XM_007683161.1"/>
</dbReference>
<sequence length="471" mass="51290">MQARSRLLHHSEHGIVSHGSPMNRPSFQSHPLVSSRILERGHAVIDGLSSDVTQLLSRFDALRSLSSVYRVADLLNASEAFTSDLRRIVLTVLQLGLPPSFSSTATWPTEPSASASGPSEANRPSKAACPSLAAPQHGCKIVRGQQHVQPMAGPQPGTVVTATQQMGLTPAGPQRYLPTMLLRGKSQVQTVSVSVLVVNIYIGPSAPCGMAQLHAIVQQVVGKLTGYSIPARVFKAVFTSARLYTAAGPVHAGSPATQHTGYPPQVLPQQAGPCLQAKWWSAASRPARSSVDKLSKADMRGMLKRLLPFCQSVRDGVRSDCTARTARKQKQKHKEKQKQHAEAAFGLGDLHILQYDLDGIWSRFINDRDSEEYTNSSSAYCDIFELVHSIVETVQSESSYVTKIYALLALTHIGEDMIEGHSPCEWKCGSTLEATDKDEKQRLIVDAWEGRLEGLCDVSADVAWIWHADGF</sequence>